<dbReference type="RefSeq" id="WP_123265027.1">
    <property type="nucleotide sequence ID" value="NZ_RJUG01000002.1"/>
</dbReference>
<dbReference type="OrthoDB" id="1258529at2"/>
<reference evidence="3" key="1">
    <citation type="submission" date="2018-11" db="EMBL/GenBank/DDBJ databases">
        <title>Proposal to divide the Flavobacteriaceae and reorganize its genera based on Amino Acid Identity values calculated from whole genome sequences.</title>
        <authorList>
            <person name="Nicholson A.C."/>
            <person name="Gulvik C.A."/>
            <person name="Whitney A.M."/>
            <person name="Humrighouse B.W."/>
            <person name="Bell M."/>
            <person name="Holmes B."/>
            <person name="Steigerwalt A."/>
            <person name="Villarma A."/>
            <person name="Sheth M."/>
            <person name="Batra D."/>
            <person name="Pryor J."/>
            <person name="Bernardet J.-F."/>
            <person name="Hugo C."/>
            <person name="Kampfer P."/>
            <person name="Newman J."/>
            <person name="Mcquiston J.R."/>
        </authorList>
    </citation>
    <scope>NUCLEOTIDE SEQUENCE [LARGE SCALE GENOMIC DNA]</scope>
    <source>
        <strain evidence="3">H3056</strain>
    </source>
</reference>
<dbReference type="EMBL" id="RJUG01000002">
    <property type="protein sequence ID" value="ROI09774.1"/>
    <property type="molecule type" value="Genomic_DNA"/>
</dbReference>
<protein>
    <recommendedName>
        <fullName evidence="1">Phage conserved hypothetical protein C-terminal domain-containing protein</fullName>
    </recommendedName>
</protein>
<name>A0A3N0WXG7_9FLAO</name>
<feature type="domain" description="Phage conserved hypothetical protein C-terminal" evidence="1">
    <location>
        <begin position="13"/>
        <end position="85"/>
    </location>
</feature>
<evidence type="ECO:0000313" key="2">
    <source>
        <dbReference type="EMBL" id="ROI09774.1"/>
    </source>
</evidence>
<dbReference type="Proteomes" id="UP000270224">
    <property type="component" value="Unassembled WGS sequence"/>
</dbReference>
<dbReference type="Pfam" id="PF09524">
    <property type="entry name" value="Phg_2220_C"/>
    <property type="match status" value="1"/>
</dbReference>
<organism evidence="2 3">
    <name type="scientific">Kaistella daneshvariae</name>
    <dbReference type="NCBI Taxonomy" id="2487074"/>
    <lineage>
        <taxon>Bacteria</taxon>
        <taxon>Pseudomonadati</taxon>
        <taxon>Bacteroidota</taxon>
        <taxon>Flavobacteriia</taxon>
        <taxon>Flavobacteriales</taxon>
        <taxon>Weeksellaceae</taxon>
        <taxon>Chryseobacterium group</taxon>
        <taxon>Kaistella</taxon>
    </lineage>
</organism>
<comment type="caution">
    <text evidence="2">The sequence shown here is derived from an EMBL/GenBank/DDBJ whole genome shotgun (WGS) entry which is preliminary data.</text>
</comment>
<sequence>MEGPEISTPEIEILNYLNEVTGSKFRPIKSNLTKVSALFKSGFTKEDIIQVIQLKVVQWKNNPVMAPYLRPSTLFRDTNFDNYLNEVEKVKQNPTMYREHYEQLNQKKSTSDNTSAFSKINTMFGKDRGQ</sequence>
<evidence type="ECO:0000259" key="1">
    <source>
        <dbReference type="Pfam" id="PF09524"/>
    </source>
</evidence>
<reference evidence="3" key="2">
    <citation type="submission" date="2018-11" db="EMBL/GenBank/DDBJ databases">
        <title>Proposal to divide the Flavobacteriaceae and reorganize its genera based on Amino Acid Identity values calculated from whole genome sequences.</title>
        <authorList>
            <person name="Nicholson A.C."/>
            <person name="Gulvik C.A."/>
            <person name="Whitney A.M."/>
            <person name="Humrighouse B.W."/>
            <person name="Bell M."/>
            <person name="Holmens B."/>
            <person name="Steigerwalt A."/>
            <person name="Villarma A."/>
            <person name="Sheth M."/>
            <person name="Batra D."/>
            <person name="Pryor J."/>
            <person name="Bernardet J.-F."/>
            <person name="Hugo C."/>
            <person name="Kampfer P."/>
            <person name="Newman J."/>
            <person name="Mcquiston J.R."/>
        </authorList>
    </citation>
    <scope>NUCLEOTIDE SEQUENCE [LARGE SCALE GENOMIC DNA]</scope>
    <source>
        <strain evidence="3">H3056</strain>
    </source>
</reference>
<dbReference type="AlphaFoldDB" id="A0A3N0WXG7"/>
<evidence type="ECO:0000313" key="3">
    <source>
        <dbReference type="Proteomes" id="UP000270224"/>
    </source>
</evidence>
<proteinExistence type="predicted"/>
<dbReference type="InterPro" id="IPR011741">
    <property type="entry name" value="Phg_2220_C"/>
</dbReference>
<gene>
    <name evidence="2" type="ORF">EGI11_03180</name>
</gene>
<accession>A0A3N0WXG7</accession>